<name>A0A5C6N9N4_9TELE</name>
<dbReference type="EMBL" id="RHFK02000016">
    <property type="protein sequence ID" value="TWW63966.1"/>
    <property type="molecule type" value="Genomic_DNA"/>
</dbReference>
<dbReference type="SUPFAM" id="SSF48726">
    <property type="entry name" value="Immunoglobulin"/>
    <property type="match status" value="1"/>
</dbReference>
<dbReference type="AlphaFoldDB" id="A0A5C6N9N4"/>
<proteinExistence type="predicted"/>
<protein>
    <submittedName>
        <fullName evidence="1">Uncharacterized protein</fullName>
    </submittedName>
</protein>
<evidence type="ECO:0000313" key="2">
    <source>
        <dbReference type="Proteomes" id="UP000324091"/>
    </source>
</evidence>
<organism evidence="1 2">
    <name type="scientific">Takifugu flavidus</name>
    <name type="common">sansaifugu</name>
    <dbReference type="NCBI Taxonomy" id="433684"/>
    <lineage>
        <taxon>Eukaryota</taxon>
        <taxon>Metazoa</taxon>
        <taxon>Chordata</taxon>
        <taxon>Craniata</taxon>
        <taxon>Vertebrata</taxon>
        <taxon>Euteleostomi</taxon>
        <taxon>Actinopterygii</taxon>
        <taxon>Neopterygii</taxon>
        <taxon>Teleostei</taxon>
        <taxon>Neoteleostei</taxon>
        <taxon>Acanthomorphata</taxon>
        <taxon>Eupercaria</taxon>
        <taxon>Tetraodontiformes</taxon>
        <taxon>Tetradontoidea</taxon>
        <taxon>Tetraodontidae</taxon>
        <taxon>Takifugu</taxon>
    </lineage>
</organism>
<comment type="caution">
    <text evidence="1">The sequence shown here is derived from an EMBL/GenBank/DDBJ whole genome shotgun (WGS) entry which is preliminary data.</text>
</comment>
<sequence>MIMYSRQLSFSHSEVRLVIDDPLAGKLGSEVLLKPNAVTSPITSITWKQGPNLAVQWDGTAIQYYRQFRDRSSLDVETGILTISNLS</sequence>
<gene>
    <name evidence="1" type="ORF">D4764_03G0009740</name>
</gene>
<dbReference type="Gene3D" id="2.60.40.10">
    <property type="entry name" value="Immunoglobulins"/>
    <property type="match status" value="1"/>
</dbReference>
<keyword evidence="2" id="KW-1185">Reference proteome</keyword>
<reference evidence="1 2" key="1">
    <citation type="submission" date="2019-04" db="EMBL/GenBank/DDBJ databases">
        <title>Chromosome genome assembly for Takifugu flavidus.</title>
        <authorList>
            <person name="Xiao S."/>
        </authorList>
    </citation>
    <scope>NUCLEOTIDE SEQUENCE [LARGE SCALE GENOMIC DNA]</scope>
    <source>
        <strain evidence="1">HTHZ2018</strain>
        <tissue evidence="1">Muscle</tissue>
    </source>
</reference>
<dbReference type="InterPro" id="IPR013783">
    <property type="entry name" value="Ig-like_fold"/>
</dbReference>
<accession>A0A5C6N9N4</accession>
<dbReference type="Proteomes" id="UP000324091">
    <property type="component" value="Chromosome 3"/>
</dbReference>
<dbReference type="InterPro" id="IPR036179">
    <property type="entry name" value="Ig-like_dom_sf"/>
</dbReference>
<feature type="non-terminal residue" evidence="1">
    <location>
        <position position="87"/>
    </location>
</feature>
<evidence type="ECO:0000313" key="1">
    <source>
        <dbReference type="EMBL" id="TWW63966.1"/>
    </source>
</evidence>